<comment type="similarity">
    <text evidence="2 8">Belongs to the glycosyltransferase 92 family.</text>
</comment>
<comment type="caution">
    <text evidence="9">The sequence shown here is derived from an EMBL/GenBank/DDBJ whole genome shotgun (WGS) entry which is preliminary data.</text>
</comment>
<keyword evidence="6" id="KW-1133">Transmembrane helix</keyword>
<evidence type="ECO:0000256" key="7">
    <source>
        <dbReference type="ARBA" id="ARBA00023136"/>
    </source>
</evidence>
<protein>
    <recommendedName>
        <fullName evidence="8">Glycosyltransferase family 92 protein</fullName>
        <ecNumber evidence="8">2.4.1.-</ecNumber>
    </recommendedName>
</protein>
<gene>
    <name evidence="9" type="ORF">QYM36_016581</name>
</gene>
<evidence type="ECO:0000313" key="10">
    <source>
        <dbReference type="Proteomes" id="UP001187531"/>
    </source>
</evidence>
<keyword evidence="3 8" id="KW-0328">Glycosyltransferase</keyword>
<dbReference type="InterPro" id="IPR008166">
    <property type="entry name" value="Glyco_transf_92"/>
</dbReference>
<dbReference type="PANTHER" id="PTHR21461:SF83">
    <property type="entry name" value="GLYCOSYLTRANSFERASE FAMILY 92 PROTEIN"/>
    <property type="match status" value="1"/>
</dbReference>
<name>A0AA88HCL7_ARTSF</name>
<evidence type="ECO:0000256" key="5">
    <source>
        <dbReference type="ARBA" id="ARBA00022692"/>
    </source>
</evidence>
<dbReference type="EC" id="2.4.1.-" evidence="8"/>
<evidence type="ECO:0000256" key="1">
    <source>
        <dbReference type="ARBA" id="ARBA00004167"/>
    </source>
</evidence>
<sequence>MLPRNKRNFLFIASVSTVVFLFGIFCLNDNDASGFRNLKLHKYFYDSESIANLFYFPSETLKERVRTTCYSLPNANDIAYNNIYWQVFEMPNTKLYLFSAHYDDRPIHDTPFIHILGEVTRKLNISELRCLFWYNQKKNALASPVESVIYLSSDLKRKVSFRRIASESVIISCRMPNVSHQRVPYAVGLIRKNTCGTINNNALKVHRKKDSRQKHFAVCMKGLQFPDDLSIKLVEWIELNKLFGAEFFSFYIYSAHENVEKVLKYYSDAGVAESLRITLPGTLPNINEVRQKFYEGVGDAWPHEYIPINDCYMRNMKNTDYIVVADLDELIVPLNSDSWLEMLQRLSLYNVSTLSFADLYFWDEVNKCDSSIPCYLHFMQRTLRAKKHFEDKTISHHYKSIHDTSKVVTVTHHFERVCFEKCKRYYVPIEEAQLQHYRKTCIFDITNKMCYQNFKKGSFVQNSLWKYRHKAVPAIQQVLEELNLLVSDNHTNYAT</sequence>
<comment type="subcellular location">
    <subcellularLocation>
        <location evidence="1">Membrane</location>
        <topology evidence="1">Single-pass membrane protein</topology>
    </subcellularLocation>
</comment>
<evidence type="ECO:0000313" key="9">
    <source>
        <dbReference type="EMBL" id="KAK2706595.1"/>
    </source>
</evidence>
<evidence type="ECO:0000256" key="2">
    <source>
        <dbReference type="ARBA" id="ARBA00007647"/>
    </source>
</evidence>
<dbReference type="Pfam" id="PF01697">
    <property type="entry name" value="Glyco_transf_92"/>
    <property type="match status" value="1"/>
</dbReference>
<dbReference type="AlphaFoldDB" id="A0AA88HCL7"/>
<keyword evidence="4 8" id="KW-0808">Transferase</keyword>
<keyword evidence="10" id="KW-1185">Reference proteome</keyword>
<dbReference type="EMBL" id="JAVRJZ010000020">
    <property type="protein sequence ID" value="KAK2706595.1"/>
    <property type="molecule type" value="Genomic_DNA"/>
</dbReference>
<evidence type="ECO:0000256" key="6">
    <source>
        <dbReference type="ARBA" id="ARBA00022989"/>
    </source>
</evidence>
<evidence type="ECO:0000256" key="4">
    <source>
        <dbReference type="ARBA" id="ARBA00022679"/>
    </source>
</evidence>
<dbReference type="GO" id="GO:0005737">
    <property type="term" value="C:cytoplasm"/>
    <property type="evidence" value="ECO:0007669"/>
    <property type="project" value="TreeGrafter"/>
</dbReference>
<organism evidence="9 10">
    <name type="scientific">Artemia franciscana</name>
    <name type="common">Brine shrimp</name>
    <name type="synonym">Artemia sanfranciscana</name>
    <dbReference type="NCBI Taxonomy" id="6661"/>
    <lineage>
        <taxon>Eukaryota</taxon>
        <taxon>Metazoa</taxon>
        <taxon>Ecdysozoa</taxon>
        <taxon>Arthropoda</taxon>
        <taxon>Crustacea</taxon>
        <taxon>Branchiopoda</taxon>
        <taxon>Anostraca</taxon>
        <taxon>Artemiidae</taxon>
        <taxon>Artemia</taxon>
    </lineage>
</organism>
<evidence type="ECO:0000256" key="3">
    <source>
        <dbReference type="ARBA" id="ARBA00022676"/>
    </source>
</evidence>
<evidence type="ECO:0000256" key="8">
    <source>
        <dbReference type="RuleBase" id="RU366017"/>
    </source>
</evidence>
<dbReference type="Proteomes" id="UP001187531">
    <property type="component" value="Unassembled WGS sequence"/>
</dbReference>
<dbReference type="GO" id="GO:0016020">
    <property type="term" value="C:membrane"/>
    <property type="evidence" value="ECO:0007669"/>
    <property type="project" value="UniProtKB-SubCell"/>
</dbReference>
<dbReference type="PANTHER" id="PTHR21461">
    <property type="entry name" value="GLYCOSYLTRANSFERASE FAMILY 92 PROTEIN"/>
    <property type="match status" value="1"/>
</dbReference>
<proteinExistence type="inferred from homology"/>
<keyword evidence="7" id="KW-0472">Membrane</keyword>
<dbReference type="GO" id="GO:0016757">
    <property type="term" value="F:glycosyltransferase activity"/>
    <property type="evidence" value="ECO:0007669"/>
    <property type="project" value="UniProtKB-UniRule"/>
</dbReference>
<reference evidence="9" key="1">
    <citation type="submission" date="2023-07" db="EMBL/GenBank/DDBJ databases">
        <title>Chromosome-level genome assembly of Artemia franciscana.</title>
        <authorList>
            <person name="Jo E."/>
        </authorList>
    </citation>
    <scope>NUCLEOTIDE SEQUENCE</scope>
    <source>
        <tissue evidence="9">Whole body</tissue>
    </source>
</reference>
<keyword evidence="5" id="KW-0812">Transmembrane</keyword>
<accession>A0AA88HCL7</accession>